<organism evidence="1 2">
    <name type="scientific">Penicilliopsis zonata CBS 506.65</name>
    <dbReference type="NCBI Taxonomy" id="1073090"/>
    <lineage>
        <taxon>Eukaryota</taxon>
        <taxon>Fungi</taxon>
        <taxon>Dikarya</taxon>
        <taxon>Ascomycota</taxon>
        <taxon>Pezizomycotina</taxon>
        <taxon>Eurotiomycetes</taxon>
        <taxon>Eurotiomycetidae</taxon>
        <taxon>Eurotiales</taxon>
        <taxon>Aspergillaceae</taxon>
        <taxon>Penicilliopsis</taxon>
    </lineage>
</organism>
<dbReference type="EMBL" id="KV878336">
    <property type="protein sequence ID" value="OJJ51351.1"/>
    <property type="molecule type" value="Genomic_DNA"/>
</dbReference>
<reference evidence="2" key="1">
    <citation type="journal article" date="2017" name="Genome Biol.">
        <title>Comparative genomics reveals high biological diversity and specific adaptations in the industrially and medically important fungal genus Aspergillus.</title>
        <authorList>
            <person name="de Vries R.P."/>
            <person name="Riley R."/>
            <person name="Wiebenga A."/>
            <person name="Aguilar-Osorio G."/>
            <person name="Amillis S."/>
            <person name="Uchima C.A."/>
            <person name="Anderluh G."/>
            <person name="Asadollahi M."/>
            <person name="Askin M."/>
            <person name="Barry K."/>
            <person name="Battaglia E."/>
            <person name="Bayram O."/>
            <person name="Benocci T."/>
            <person name="Braus-Stromeyer S.A."/>
            <person name="Caldana C."/>
            <person name="Canovas D."/>
            <person name="Cerqueira G.C."/>
            <person name="Chen F."/>
            <person name="Chen W."/>
            <person name="Choi C."/>
            <person name="Clum A."/>
            <person name="Dos Santos R.A."/>
            <person name="Damasio A.R."/>
            <person name="Diallinas G."/>
            <person name="Emri T."/>
            <person name="Fekete E."/>
            <person name="Flipphi M."/>
            <person name="Freyberg S."/>
            <person name="Gallo A."/>
            <person name="Gournas C."/>
            <person name="Habgood R."/>
            <person name="Hainaut M."/>
            <person name="Harispe M.L."/>
            <person name="Henrissat B."/>
            <person name="Hilden K.S."/>
            <person name="Hope R."/>
            <person name="Hossain A."/>
            <person name="Karabika E."/>
            <person name="Karaffa L."/>
            <person name="Karanyi Z."/>
            <person name="Krasevec N."/>
            <person name="Kuo A."/>
            <person name="Kusch H."/>
            <person name="LaButti K."/>
            <person name="Lagendijk E.L."/>
            <person name="Lapidus A."/>
            <person name="Levasseur A."/>
            <person name="Lindquist E."/>
            <person name="Lipzen A."/>
            <person name="Logrieco A.F."/>
            <person name="MacCabe A."/>
            <person name="Maekelae M.R."/>
            <person name="Malavazi I."/>
            <person name="Melin P."/>
            <person name="Meyer V."/>
            <person name="Mielnichuk N."/>
            <person name="Miskei M."/>
            <person name="Molnar A.P."/>
            <person name="Mule G."/>
            <person name="Ngan C.Y."/>
            <person name="Orejas M."/>
            <person name="Orosz E."/>
            <person name="Ouedraogo J.P."/>
            <person name="Overkamp K.M."/>
            <person name="Park H.-S."/>
            <person name="Perrone G."/>
            <person name="Piumi F."/>
            <person name="Punt P.J."/>
            <person name="Ram A.F."/>
            <person name="Ramon A."/>
            <person name="Rauscher S."/>
            <person name="Record E."/>
            <person name="Riano-Pachon D.M."/>
            <person name="Robert V."/>
            <person name="Roehrig J."/>
            <person name="Ruller R."/>
            <person name="Salamov A."/>
            <person name="Salih N.S."/>
            <person name="Samson R.A."/>
            <person name="Sandor E."/>
            <person name="Sanguinetti M."/>
            <person name="Schuetze T."/>
            <person name="Sepcic K."/>
            <person name="Shelest E."/>
            <person name="Sherlock G."/>
            <person name="Sophianopoulou V."/>
            <person name="Squina F.M."/>
            <person name="Sun H."/>
            <person name="Susca A."/>
            <person name="Todd R.B."/>
            <person name="Tsang A."/>
            <person name="Unkles S.E."/>
            <person name="van de Wiele N."/>
            <person name="van Rossen-Uffink D."/>
            <person name="Oliveira J.V."/>
            <person name="Vesth T.C."/>
            <person name="Visser J."/>
            <person name="Yu J.-H."/>
            <person name="Zhou M."/>
            <person name="Andersen M.R."/>
            <person name="Archer D.B."/>
            <person name="Baker S.E."/>
            <person name="Benoit I."/>
            <person name="Brakhage A.A."/>
            <person name="Braus G.H."/>
            <person name="Fischer R."/>
            <person name="Frisvad J.C."/>
            <person name="Goldman G.H."/>
            <person name="Houbraken J."/>
            <person name="Oakley B."/>
            <person name="Pocsi I."/>
            <person name="Scazzocchio C."/>
            <person name="Seiboth B."/>
            <person name="vanKuyk P.A."/>
            <person name="Wortman J."/>
            <person name="Dyer P.S."/>
            <person name="Grigoriev I.V."/>
        </authorList>
    </citation>
    <scope>NUCLEOTIDE SEQUENCE [LARGE SCALE GENOMIC DNA]</scope>
    <source>
        <strain evidence="2">CBS 506.65</strain>
    </source>
</reference>
<protein>
    <submittedName>
        <fullName evidence="1">Uncharacterized protein</fullName>
    </submittedName>
</protein>
<sequence>MNTDHQVHLPTEIVLEIVRFVAANDDEDRQGTLYACCLISRQWYSAAVAFLYEDPRLDVGQAFQKFTTTICPSISARRSKLNLGCLVRRLDLGRLVHHSSNSRTARLLGRVKENLEVFIAPRVSFSVASIPALSKCLKLRHLDLALVGDPIPITLLEKSLRNLHQLISLRLPQFTSFTVPEETQLRLPPHLERLQISGSFSQSTVSFCSWPSSLKSLTLLNCVDLSVSSLGAILSTPLLSDTLKSLTISYANRGLQPESITMIPVFLPGLLLLNVPGDLVEESFFDLLNTLSPPVALQTLELDHPCSDPSLNFEASSLLTALHRGLSNLLSIGFSQTFVTDQTFLEHEDIDDVLLQRTTENSSLLPGVYYF</sequence>
<gene>
    <name evidence="1" type="ORF">ASPZODRAFT_55894</name>
</gene>
<dbReference type="GeneID" id="34615037"/>
<evidence type="ECO:0000313" key="2">
    <source>
        <dbReference type="Proteomes" id="UP000184188"/>
    </source>
</evidence>
<dbReference type="RefSeq" id="XP_022585861.1">
    <property type="nucleotide sequence ID" value="XM_022728573.1"/>
</dbReference>
<evidence type="ECO:0000313" key="1">
    <source>
        <dbReference type="EMBL" id="OJJ51351.1"/>
    </source>
</evidence>
<dbReference type="InterPro" id="IPR032675">
    <property type="entry name" value="LRR_dom_sf"/>
</dbReference>
<dbReference type="STRING" id="1073090.A0A1L9SW69"/>
<name>A0A1L9SW69_9EURO</name>
<dbReference type="SUPFAM" id="SSF52047">
    <property type="entry name" value="RNI-like"/>
    <property type="match status" value="1"/>
</dbReference>
<proteinExistence type="predicted"/>
<dbReference type="VEuPathDB" id="FungiDB:ASPZODRAFT_55894"/>
<keyword evidence="2" id="KW-1185">Reference proteome</keyword>
<dbReference type="OrthoDB" id="2125396at2759"/>
<dbReference type="Proteomes" id="UP000184188">
    <property type="component" value="Unassembled WGS sequence"/>
</dbReference>
<dbReference type="Gene3D" id="3.80.10.10">
    <property type="entry name" value="Ribonuclease Inhibitor"/>
    <property type="match status" value="1"/>
</dbReference>
<accession>A0A1L9SW69</accession>
<dbReference type="AlphaFoldDB" id="A0A1L9SW69"/>